<dbReference type="Ensembl" id="ENSPKIT00000019197.1">
    <property type="protein sequence ID" value="ENSPKIP00000038206.1"/>
    <property type="gene ID" value="ENSPKIG00000016079.1"/>
</dbReference>
<feature type="domain" description="RAP" evidence="3">
    <location>
        <begin position="674"/>
        <end position="734"/>
    </location>
</feature>
<dbReference type="GeneTree" id="ENSGT01030000234607"/>
<evidence type="ECO:0000256" key="2">
    <source>
        <dbReference type="ARBA" id="ARBA00023128"/>
    </source>
</evidence>
<keyword evidence="2" id="KW-0496">Mitochondrion</keyword>
<dbReference type="Pfam" id="PF08373">
    <property type="entry name" value="RAP"/>
    <property type="match status" value="1"/>
</dbReference>
<dbReference type="InterPro" id="IPR050870">
    <property type="entry name" value="FAST_kinase"/>
</dbReference>
<name>A0A3B3T7D9_9TELE</name>
<accession>A0A3B3T7D9</accession>
<dbReference type="Proteomes" id="UP000261540">
    <property type="component" value="Unplaced"/>
</dbReference>
<dbReference type="Pfam" id="PF08368">
    <property type="entry name" value="FAST_2"/>
    <property type="match status" value="1"/>
</dbReference>
<dbReference type="GO" id="GO:0000963">
    <property type="term" value="P:mitochondrial RNA processing"/>
    <property type="evidence" value="ECO:0007669"/>
    <property type="project" value="TreeGrafter"/>
</dbReference>
<dbReference type="AlphaFoldDB" id="A0A3B3T7D9"/>
<dbReference type="STRING" id="1676925.ENSPKIP00000038206"/>
<sequence length="741" mass="84022">MIYKRRKRRSKKEEEKCLACGNTGCSTIRLRITGFTPTRLSCAKNTLLDLAFNRGDRSKVAEQPTDGVRLPPDVRGDPRAFQRCRPEYRTMSHDLSLSPPSITIDKAFEILHDVTELKGSLRSADIVRFLSELGHVAPEQQPLIHSDTRFSMLLRYSVESLCLFSHAQLLEVLRAFVWLNIPATHSILTLYEAEFSCRVEDMEFRQLLLTADLWRCLVRQVPRYLELVYTCAARVLDQLELAELVQLLYVIGEGRRCPPALLPPLELLLLKHLNLLLPEEVGTVSLAFFKSQSSLSAWTARRLADQAHHLVEELSDYALVNVLKLLRFNHLDHRGLLWALRCEIPRRAPRMGIQGLMHVALTCSSLHYRNDDILLAVAQCLPPLAPLCRSKDAGKLLWAFGMLGFPPSEVPQLYPCLTQAMRLKEVELQHFPQHLLTGLLGLAFLGLYPQDLLKLALSEDFVRLATGSQHLDLKKDLFTLDSSVGLEIPNWKGPRISPALTEQIQQQLWTFAQQDVCLKAEVLEAEELLQELLGGEAFVHKRMILPHTRSIDLELRLDSEGCPIPLHSEPKGNAKSVKRASSRPPFWEGDHTGVMITEDLLAQLTSLRSLGRPHNEMPLHSKPCRVQLKKEQEDDERMFTSGVTLTSGFLEALRSPARHPVSLRVSNGGTAQFIAVQVSTRNHFCYQSQQLLGLQVLKRRQLALVGYRVVDLPPWEWLPLLRQSRTEKLAYLQGKIFSMQG</sequence>
<evidence type="ECO:0000313" key="5">
    <source>
        <dbReference type="Proteomes" id="UP000261540"/>
    </source>
</evidence>
<dbReference type="PANTHER" id="PTHR21228">
    <property type="entry name" value="FAST LEU-RICH DOMAIN-CONTAINING"/>
    <property type="match status" value="1"/>
</dbReference>
<keyword evidence="5" id="KW-1185">Reference proteome</keyword>
<evidence type="ECO:0000259" key="3">
    <source>
        <dbReference type="PROSITE" id="PS51286"/>
    </source>
</evidence>
<dbReference type="SMART" id="SM00952">
    <property type="entry name" value="RAP"/>
    <property type="match status" value="1"/>
</dbReference>
<comment type="subcellular location">
    <subcellularLocation>
        <location evidence="1">Mitochondrion</location>
    </subcellularLocation>
</comment>
<organism evidence="4 5">
    <name type="scientific">Paramormyrops kingsleyae</name>
    <dbReference type="NCBI Taxonomy" id="1676925"/>
    <lineage>
        <taxon>Eukaryota</taxon>
        <taxon>Metazoa</taxon>
        <taxon>Chordata</taxon>
        <taxon>Craniata</taxon>
        <taxon>Vertebrata</taxon>
        <taxon>Euteleostomi</taxon>
        <taxon>Actinopterygii</taxon>
        <taxon>Neopterygii</taxon>
        <taxon>Teleostei</taxon>
        <taxon>Osteoglossocephala</taxon>
        <taxon>Osteoglossomorpha</taxon>
        <taxon>Osteoglossiformes</taxon>
        <taxon>Mormyridae</taxon>
        <taxon>Paramormyrops</taxon>
    </lineage>
</organism>
<protein>
    <submittedName>
        <fullName evidence="4">FAST kinase domains 5</fullName>
    </submittedName>
</protein>
<dbReference type="Pfam" id="PF06743">
    <property type="entry name" value="FAST_1"/>
    <property type="match status" value="1"/>
</dbReference>
<dbReference type="GO" id="GO:0044528">
    <property type="term" value="P:regulation of mitochondrial mRNA stability"/>
    <property type="evidence" value="ECO:0007669"/>
    <property type="project" value="InterPro"/>
</dbReference>
<evidence type="ECO:0000313" key="4">
    <source>
        <dbReference type="Ensembl" id="ENSPKIP00000038206.1"/>
    </source>
</evidence>
<dbReference type="InterPro" id="IPR010622">
    <property type="entry name" value="FAST_Leu-rich"/>
</dbReference>
<dbReference type="InterPro" id="IPR013579">
    <property type="entry name" value="FAST_2"/>
</dbReference>
<reference evidence="4" key="2">
    <citation type="submission" date="2025-09" db="UniProtKB">
        <authorList>
            <consortium name="Ensembl"/>
        </authorList>
    </citation>
    <scope>IDENTIFICATION</scope>
</reference>
<dbReference type="PANTHER" id="PTHR21228:SF70">
    <property type="entry name" value="FAST KINASE DOMAIN-CONTAINING PROTEIN 5, MITOCHONDRIAL"/>
    <property type="match status" value="1"/>
</dbReference>
<proteinExistence type="predicted"/>
<dbReference type="GO" id="GO:0005759">
    <property type="term" value="C:mitochondrial matrix"/>
    <property type="evidence" value="ECO:0007669"/>
    <property type="project" value="TreeGrafter"/>
</dbReference>
<reference evidence="4" key="1">
    <citation type="submission" date="2025-08" db="UniProtKB">
        <authorList>
            <consortium name="Ensembl"/>
        </authorList>
    </citation>
    <scope>IDENTIFICATION</scope>
</reference>
<dbReference type="GO" id="GO:0035770">
    <property type="term" value="C:ribonucleoprotein granule"/>
    <property type="evidence" value="ECO:0007669"/>
    <property type="project" value="TreeGrafter"/>
</dbReference>
<dbReference type="PROSITE" id="PS51286">
    <property type="entry name" value="RAP"/>
    <property type="match status" value="1"/>
</dbReference>
<dbReference type="InterPro" id="IPR013584">
    <property type="entry name" value="RAP"/>
</dbReference>
<dbReference type="GO" id="GO:0003723">
    <property type="term" value="F:RNA binding"/>
    <property type="evidence" value="ECO:0007669"/>
    <property type="project" value="TreeGrafter"/>
</dbReference>
<evidence type="ECO:0000256" key="1">
    <source>
        <dbReference type="ARBA" id="ARBA00004173"/>
    </source>
</evidence>